<dbReference type="GO" id="GO:0032259">
    <property type="term" value="P:methylation"/>
    <property type="evidence" value="ECO:0007669"/>
    <property type="project" value="UniProtKB-KW"/>
</dbReference>
<feature type="domain" description="Carrier" evidence="9">
    <location>
        <begin position="1655"/>
        <end position="1732"/>
    </location>
</feature>
<dbReference type="InterPro" id="IPR016039">
    <property type="entry name" value="Thiolase-like"/>
</dbReference>
<keyword evidence="2" id="KW-0596">Phosphopantetheine</keyword>
<evidence type="ECO:0000259" key="11">
    <source>
        <dbReference type="PROSITE" id="PS52019"/>
    </source>
</evidence>
<dbReference type="InterPro" id="IPR001375">
    <property type="entry name" value="Peptidase_S9_cat"/>
</dbReference>
<keyword evidence="6" id="KW-0511">Multifunctional enzyme</keyword>
<evidence type="ECO:0000256" key="1">
    <source>
        <dbReference type="ARBA" id="ARBA00004721"/>
    </source>
</evidence>
<reference evidence="13" key="1">
    <citation type="journal article" date="2015" name="Genome Announc.">
        <title>Draft Genome Sequence of the Pathogenic Filamentous Fungus Aspergillus udagawae Strain IFM 46973T.</title>
        <authorList>
            <person name="Kusuya Y."/>
            <person name="Takahashi-Nakaguchi A."/>
            <person name="Takahashi H."/>
            <person name="Yaguchi T."/>
        </authorList>
    </citation>
    <scope>NUCLEOTIDE SEQUENCE</scope>
    <source>
        <strain evidence="13">IFM 46973</strain>
    </source>
</reference>
<dbReference type="PROSITE" id="PS52019">
    <property type="entry name" value="PKS_MFAS_DH"/>
    <property type="match status" value="1"/>
</dbReference>
<dbReference type="Pfam" id="PF00550">
    <property type="entry name" value="PP-binding"/>
    <property type="match status" value="1"/>
</dbReference>
<reference evidence="13" key="3">
    <citation type="submission" date="2021-01" db="EMBL/GenBank/DDBJ databases">
        <title>Pan-genome distribution and transcriptional activeness of fungal secondary metabolism genes in Aspergillus section Fumigati.</title>
        <authorList>
            <person name="Takahashi H."/>
            <person name="Umemura M."/>
            <person name="Ninomiya A."/>
            <person name="Kusuya Y."/>
            <person name="Urayama S."/>
            <person name="Shimizu M."/>
            <person name="Watanabe A."/>
            <person name="Kamei K."/>
            <person name="Yaguchi T."/>
            <person name="Hagiwara D."/>
        </authorList>
    </citation>
    <scope>NUCLEOTIDE SEQUENCE</scope>
    <source>
        <strain evidence="13">IFM 46973</strain>
    </source>
</reference>
<evidence type="ECO:0000256" key="8">
    <source>
        <dbReference type="SAM" id="MobiDB-lite"/>
    </source>
</evidence>
<dbReference type="InterPro" id="IPR016036">
    <property type="entry name" value="Malonyl_transacylase_ACP-bd"/>
</dbReference>
<dbReference type="EMBL" id="BLKC01000122">
    <property type="protein sequence ID" value="GFF55249.1"/>
    <property type="molecule type" value="Genomic_DNA"/>
</dbReference>
<dbReference type="Gene3D" id="3.10.129.110">
    <property type="entry name" value="Polyketide synthase dehydratase"/>
    <property type="match status" value="1"/>
</dbReference>
<dbReference type="Gene3D" id="1.10.1200.10">
    <property type="entry name" value="ACP-like"/>
    <property type="match status" value="1"/>
</dbReference>
<evidence type="ECO:0000259" key="9">
    <source>
        <dbReference type="PROSITE" id="PS50075"/>
    </source>
</evidence>
<dbReference type="PROSITE" id="PS52004">
    <property type="entry name" value="KS3_2"/>
    <property type="match status" value="1"/>
</dbReference>
<dbReference type="InterPro" id="IPR014030">
    <property type="entry name" value="Ketoacyl_synth_N"/>
</dbReference>
<dbReference type="InterPro" id="IPR049552">
    <property type="entry name" value="PKS_DH_N"/>
</dbReference>
<dbReference type="InterPro" id="IPR020806">
    <property type="entry name" value="PKS_PP-bd"/>
</dbReference>
<dbReference type="InterPro" id="IPR018201">
    <property type="entry name" value="Ketoacyl_synth_AS"/>
</dbReference>
<dbReference type="SUPFAM" id="SSF47336">
    <property type="entry name" value="ACP-like"/>
    <property type="match status" value="1"/>
</dbReference>
<dbReference type="Gene3D" id="3.40.50.1820">
    <property type="entry name" value="alpha/beta hydrolase"/>
    <property type="match status" value="1"/>
</dbReference>
<evidence type="ECO:0000313" key="13">
    <source>
        <dbReference type="EMBL" id="GIC91335.1"/>
    </source>
</evidence>
<dbReference type="InterPro" id="IPR029058">
    <property type="entry name" value="AB_hydrolase_fold"/>
</dbReference>
<dbReference type="InterPro" id="IPR016035">
    <property type="entry name" value="Acyl_Trfase/lysoPLipase"/>
</dbReference>
<evidence type="ECO:0000256" key="7">
    <source>
        <dbReference type="PROSITE-ProRule" id="PRU01363"/>
    </source>
</evidence>
<comment type="pathway">
    <text evidence="1">Secondary metabolite biosynthesis; terpenoid biosynthesis.</text>
</comment>
<evidence type="ECO:0000259" key="10">
    <source>
        <dbReference type="PROSITE" id="PS52004"/>
    </source>
</evidence>
<evidence type="ECO:0000256" key="4">
    <source>
        <dbReference type="ARBA" id="ARBA00022603"/>
    </source>
</evidence>
<evidence type="ECO:0000256" key="6">
    <source>
        <dbReference type="ARBA" id="ARBA00023268"/>
    </source>
</evidence>
<keyword evidence="5" id="KW-0808">Transferase</keyword>
<dbReference type="Pfam" id="PF07859">
    <property type="entry name" value="Abhydrolase_3"/>
    <property type="match status" value="1"/>
</dbReference>
<dbReference type="SUPFAM" id="SSF55048">
    <property type="entry name" value="Probable ACP-binding domain of malonyl-CoA ACP transacylase"/>
    <property type="match status" value="1"/>
</dbReference>
<evidence type="ECO:0000256" key="2">
    <source>
        <dbReference type="ARBA" id="ARBA00022450"/>
    </source>
</evidence>
<feature type="region of interest" description="Disordered" evidence="8">
    <location>
        <begin position="1738"/>
        <end position="1757"/>
    </location>
</feature>
<dbReference type="GO" id="GO:0031177">
    <property type="term" value="F:phosphopantetheine binding"/>
    <property type="evidence" value="ECO:0007669"/>
    <property type="project" value="InterPro"/>
</dbReference>
<dbReference type="PANTHER" id="PTHR43775">
    <property type="entry name" value="FATTY ACID SYNTHASE"/>
    <property type="match status" value="1"/>
</dbReference>
<dbReference type="InterPro" id="IPR014031">
    <property type="entry name" value="Ketoacyl_synth_C"/>
</dbReference>
<dbReference type="InterPro" id="IPR006162">
    <property type="entry name" value="Ppantetheine_attach_site"/>
</dbReference>
<evidence type="ECO:0000256" key="3">
    <source>
        <dbReference type="ARBA" id="ARBA00022553"/>
    </source>
</evidence>
<dbReference type="SUPFAM" id="SSF53901">
    <property type="entry name" value="Thiolase-like"/>
    <property type="match status" value="1"/>
</dbReference>
<dbReference type="InterPro" id="IPR041068">
    <property type="entry name" value="HTH_51"/>
</dbReference>
<dbReference type="Pfam" id="PF02801">
    <property type="entry name" value="Ketoacyl-synt_C"/>
    <property type="match status" value="1"/>
</dbReference>
<evidence type="ECO:0000256" key="5">
    <source>
        <dbReference type="ARBA" id="ARBA00022679"/>
    </source>
</evidence>
<dbReference type="CDD" id="cd00833">
    <property type="entry name" value="PKS"/>
    <property type="match status" value="1"/>
</dbReference>
<dbReference type="InterPro" id="IPR013217">
    <property type="entry name" value="Methyltransf_12"/>
</dbReference>
<dbReference type="PROSITE" id="PS50075">
    <property type="entry name" value="CARRIER"/>
    <property type="match status" value="1"/>
</dbReference>
<protein>
    <submittedName>
        <fullName evidence="12">Conidial yellow pigment biosynthesis polyketide synthase</fullName>
    </submittedName>
    <submittedName>
        <fullName evidence="13">Type I iterative polyketide synthase</fullName>
    </submittedName>
</protein>
<dbReference type="Gene3D" id="3.40.47.10">
    <property type="match status" value="1"/>
</dbReference>
<dbReference type="Pfam" id="PF00109">
    <property type="entry name" value="ketoacyl-synt"/>
    <property type="match status" value="1"/>
</dbReference>
<dbReference type="InterPro" id="IPR009081">
    <property type="entry name" value="PP-bd_ACP"/>
</dbReference>
<dbReference type="Pfam" id="PF00698">
    <property type="entry name" value="Acyl_transf_1"/>
    <property type="match status" value="1"/>
</dbReference>
<dbReference type="GO" id="GO:0044550">
    <property type="term" value="P:secondary metabolite biosynthetic process"/>
    <property type="evidence" value="ECO:0007669"/>
    <property type="project" value="TreeGrafter"/>
</dbReference>
<keyword evidence="3" id="KW-0597">Phosphoprotein</keyword>
<proteinExistence type="predicted"/>
<sequence length="2492" mass="273141">MKLCTECPEGSLRLLFGPQCTEIGDQITRIRDAIEKYPSGLQFLREILDELPSLWPVISEAWPALDQVPGESGLAALAQLVNNELPASPLSERLNIILTPLTVMAHIAEFWNLQHVAAHPAFPPQSSVTSPAAVPTIIDTQGFCVGILAAIVVACSRDAREFQAVASNAIRLAVCIGALVDLDEMVSGEATSMAIRWESQESYDHLQHILTQDPNVYISCRTDANSVTITLPDQSAQWMKQQLSGFGLWSKQIPLRGRFHHREAHDTGVQHIMQLSIRDPRFQLPHSDTLLFPLRSNQDGEVIEPGTMLHTVALETILRARANWAKTVSSLLTNGQLEVDGSRLLSIGSREFVPRSARGRLVSQESLPIASRKHGLVNGQTAGVSAVPLVKEKDNVDPRPQNGQVPPIAITGIACRYAGADSVRELWDLLELGQCNVRRAPESRFRMSELQREPSGPFWGHFLQHPDVFDHRFFGISAREAESMDPQQRLLLQVAYEAMESAGYFGWQQTQLPQDIGCYVGVGSEDYTENVASRHANAFSATGTLQSFISGRTSHFFGWSGPSITIDTACSSAAVAIHLACKALQTKECSIAVAGGVNVLTNPRVYQNLAAASFLSPTGACKPFDAAADGYCRGEGAGLVVLRPLQDAIDHGDPILAVVAGSAVNQGSNKSPITVPDAQSQLTLYGKALSLAGVTPEQVTYVEAHGTGTQVGDPIELDSLRRAFGDRHRRQDLYVGSIKGNIGHTETSSGVAGLLKTILMLQNRRIPQQANFSTLNPKVVPLDHDRLIIPVESTEWEAERRLAMVSNYGASGSNAALVVREHITGANKQGDATSRYLLDVPILISAETQDSVRAYCGALRTALLSNSWSAITVQDLAYNLAIKQNRALSFNVAFPISSHSGLLGARLEAIATGASADILQKRPASEPPIILCFGGQSSQTACISKTLFDSCVLLQKHLVACEQVGQTLGLPSLFPTIFASDPITDVIHLHFLLFSIQYACAMAWLDSGLHVNRIVGHSFGQLTALSVAGTLSLRDGIYLIAERARLIQACWGPESGVMLAFEGPKTVLEEVLTQSGHGVDIACYNGPQQVILTGTEGSIRAVEELIAASISENNIRVRRLDVTHAFHSRLIDSITPGLTEVAGSLAYRKPAIPIEDCSVMGDWSTVTPTKIVEHSRQTVYFQRAVERVAQNLQGPAVWLEAGSASPIISMVRRVLENSSASHAYFKVDLSGRDAARNLATVTSGLWAQGIRVQFWPFHRLQSEAFSWLNVPPYQFAKTTHWVDFEPAALLPLGSSKISHAASRQPTGLLHQLSGGPDEFLFAVNTQDALYKTCTQGHAVLDQPLCPASMYMELVLRATTCLFPLDATWTPAMAHIENLVICSPLVLDPPGDVHVLLSPEGPSCSQMWSFSVSSNSETTHDKVTHAKGIVSLLRDHSRPVVCFHSIGRLVNHSRGQAIVEKPTSSGLKGSMVYSALRQMTNYADYFRGVKQVFADGCEAVGFVTMAPPTTKTTCNPILLDNFLQVAGIHVNCLSDRQEDTILVCNAIGEIFIDELLLRGDTEALPPSWKVYTNYARQSKSQISCDIYVKDSLTDGLVVAIMGVSFTGVSIRSLTRTLAKLNNNSFEDANPVAVCSVPPETQSPEEPLAHERATAKMDVDRDLAAVQGMFCDLFGVGINELPPATSLIDIGVDSLMSTEVLSEIKKRFQVNMSYSTLVGIPDIQSLAQHIFPERPKVSLSRPVGEETVPHGPDMSRTGPVVTVGADDKLSLDLVAYQCYEATRTAVSHTDDAHWTDFFHTVYPQQMMLITAYVVEAFRALGCPLESYQAGDVVPTISVVPHHEALRNHLYVILESVNLLCRTSEGKLVRTATPISPLSSQALHTQIRSEHPAYALEHDLLQITGPQLANCLSGQADGVSLIFRDSQTRRLIEDVYTHSPVFKSGNLYLERYLMDVIQGLGNSRLIKILEIGAGTGGTTKFLLEQLWNLSATTTHIQYTFTDISSSLVAAARKKFGKYNFVQYKTLDVEQEPPSSLHGQYDIVLSTNCIHATRNIVQSCSHIRTLLQPNGIVCLVELTRDIFWLDLVFGLLDGWWRFDDGRDHALASEQLWHQTLHQAGFEWVGWTDNQTLESNALRVIVGSPSGVPGFTQGLSTEPVKRETVVWACRGSLQLQADIYYPDEVDTLRTPRPIALMIHGGGHVMLSRKDIRPHQTEILVGAGFLPISIDYRLCPEVSLADGPMADVCDALRWVRCTLPNLPLLRPDIRPDGNRVVAVGWSTGGHLAMTLSWTAPAVRLAAPDAILAFYCPSDYEDSFWARPNFPFKQAVSPREMKYDVWEGVRASPIASYNPPPQQRALGGWMSASDPRSRIALHMNWTGQTLRMLINGWMQGQNTETIRDPTEEEIQAVSPHYQVRAGRYRTPTFLIHGTRDDLVPCTQTRSTYDVLVQHGVEAEIRVVEDAVHLFDIYPDFQGSEDARRAVDDGYEFLKRHVRL</sequence>
<dbReference type="GO" id="GO:0008236">
    <property type="term" value="F:serine-type peptidase activity"/>
    <property type="evidence" value="ECO:0007669"/>
    <property type="project" value="InterPro"/>
</dbReference>
<dbReference type="InterPro" id="IPR020841">
    <property type="entry name" value="PKS_Beta-ketoAc_synthase_dom"/>
</dbReference>
<organism evidence="12 14">
    <name type="scientific">Aspergillus udagawae</name>
    <dbReference type="NCBI Taxonomy" id="91492"/>
    <lineage>
        <taxon>Eukaryota</taxon>
        <taxon>Fungi</taxon>
        <taxon>Dikarya</taxon>
        <taxon>Ascomycota</taxon>
        <taxon>Pezizomycotina</taxon>
        <taxon>Eurotiomycetes</taxon>
        <taxon>Eurotiomycetidae</taxon>
        <taxon>Eurotiales</taxon>
        <taxon>Aspergillaceae</taxon>
        <taxon>Aspergillus</taxon>
        <taxon>Aspergillus subgen. Fumigati</taxon>
    </lineage>
</organism>
<dbReference type="GO" id="GO:0006508">
    <property type="term" value="P:proteolysis"/>
    <property type="evidence" value="ECO:0007669"/>
    <property type="project" value="InterPro"/>
</dbReference>
<dbReference type="SMART" id="SM00825">
    <property type="entry name" value="PKS_KS"/>
    <property type="match status" value="1"/>
</dbReference>
<dbReference type="InterPro" id="IPR029063">
    <property type="entry name" value="SAM-dependent_MTases_sf"/>
</dbReference>
<dbReference type="PROSITE" id="PS00012">
    <property type="entry name" value="PHOSPHOPANTETHEINE"/>
    <property type="match status" value="1"/>
</dbReference>
<dbReference type="CDD" id="cd02440">
    <property type="entry name" value="AdoMet_MTases"/>
    <property type="match status" value="1"/>
</dbReference>
<dbReference type="InterPro" id="IPR036736">
    <property type="entry name" value="ACP-like_sf"/>
</dbReference>
<dbReference type="SUPFAM" id="SSF53474">
    <property type="entry name" value="alpha/beta-Hydrolases"/>
    <property type="match status" value="1"/>
</dbReference>
<dbReference type="SMART" id="SM00823">
    <property type="entry name" value="PKS_PP"/>
    <property type="match status" value="1"/>
</dbReference>
<gene>
    <name evidence="13" type="ORF">Aud_007778</name>
    <name evidence="12" type="ORF">IFM46972_10221</name>
</gene>
<dbReference type="Pfam" id="PF18558">
    <property type="entry name" value="HTH_51"/>
    <property type="match status" value="1"/>
</dbReference>
<dbReference type="Gene3D" id="3.40.50.150">
    <property type="entry name" value="Vaccinia Virus protein VP39"/>
    <property type="match status" value="1"/>
</dbReference>
<dbReference type="Pfam" id="PF08242">
    <property type="entry name" value="Methyltransf_12"/>
    <property type="match status" value="1"/>
</dbReference>
<name>A0A8H3SBC4_9EURO</name>
<dbReference type="EMBL" id="BBXM02000006">
    <property type="protein sequence ID" value="GIC91335.1"/>
    <property type="molecule type" value="Genomic_DNA"/>
</dbReference>
<feature type="region of interest" description="N-terminal hotdog fold" evidence="7">
    <location>
        <begin position="1299"/>
        <end position="1436"/>
    </location>
</feature>
<feature type="active site" description="Proton acceptor; for dehydratase activity" evidence="7">
    <location>
        <position position="1337"/>
    </location>
</feature>
<dbReference type="InterPro" id="IPR042104">
    <property type="entry name" value="PKS_dehydratase_sf"/>
</dbReference>
<dbReference type="SMART" id="SM00826">
    <property type="entry name" value="PKS_DH"/>
    <property type="match status" value="1"/>
</dbReference>
<feature type="domain" description="PKS/mFAS DH" evidence="11">
    <location>
        <begin position="1299"/>
        <end position="1613"/>
    </location>
</feature>
<dbReference type="RefSeq" id="XP_043148601.1">
    <property type="nucleotide sequence ID" value="XM_043292666.1"/>
</dbReference>
<dbReference type="GO" id="GO:0006633">
    <property type="term" value="P:fatty acid biosynthetic process"/>
    <property type="evidence" value="ECO:0007669"/>
    <property type="project" value="InterPro"/>
</dbReference>
<feature type="region of interest" description="C-terminal hotdog fold" evidence="7">
    <location>
        <begin position="1462"/>
        <end position="1613"/>
    </location>
</feature>
<dbReference type="SUPFAM" id="SSF53335">
    <property type="entry name" value="S-adenosyl-L-methionine-dependent methyltransferases"/>
    <property type="match status" value="1"/>
</dbReference>
<dbReference type="GeneID" id="66995255"/>
<dbReference type="Pfam" id="PF16073">
    <property type="entry name" value="SAT"/>
    <property type="match status" value="1"/>
</dbReference>
<dbReference type="SUPFAM" id="SSF52151">
    <property type="entry name" value="FabD/lysophospholipase-like"/>
    <property type="match status" value="1"/>
</dbReference>
<dbReference type="Pfam" id="PF00326">
    <property type="entry name" value="Peptidase_S9"/>
    <property type="match status" value="1"/>
</dbReference>
<dbReference type="GO" id="GO:0004312">
    <property type="term" value="F:fatty acid synthase activity"/>
    <property type="evidence" value="ECO:0007669"/>
    <property type="project" value="TreeGrafter"/>
</dbReference>
<feature type="active site" description="Proton donor; for dehydratase activity" evidence="7">
    <location>
        <position position="1519"/>
    </location>
</feature>
<dbReference type="InterPro" id="IPR049900">
    <property type="entry name" value="PKS_mFAS_DH"/>
</dbReference>
<accession>A0A8H3SBC4</accession>
<feature type="domain" description="Ketosynthase family 3 (KS3)" evidence="10">
    <location>
        <begin position="405"/>
        <end position="821"/>
    </location>
</feature>
<dbReference type="Gene3D" id="3.30.70.3290">
    <property type="match status" value="1"/>
</dbReference>
<dbReference type="Proteomes" id="UP000465221">
    <property type="component" value="Unassembled WGS sequence"/>
</dbReference>
<dbReference type="PANTHER" id="PTHR43775:SF21">
    <property type="entry name" value="NON-REDUCING POLYKETIDE SYNTHASE AUSA-RELATED"/>
    <property type="match status" value="1"/>
</dbReference>
<dbReference type="Gene3D" id="3.40.366.10">
    <property type="entry name" value="Malonyl-Coenzyme A Acyl Carrier Protein, domain 2"/>
    <property type="match status" value="2"/>
</dbReference>
<dbReference type="Proteomes" id="UP000036893">
    <property type="component" value="Unassembled WGS sequence"/>
</dbReference>
<evidence type="ECO:0000313" key="12">
    <source>
        <dbReference type="EMBL" id="GFF55249.1"/>
    </source>
</evidence>
<dbReference type="GO" id="GO:0008168">
    <property type="term" value="F:methyltransferase activity"/>
    <property type="evidence" value="ECO:0007669"/>
    <property type="project" value="UniProtKB-KW"/>
</dbReference>
<dbReference type="InterPro" id="IPR014043">
    <property type="entry name" value="Acyl_transferase_dom"/>
</dbReference>
<dbReference type="InterPro" id="IPR001227">
    <property type="entry name" value="Ac_transferase_dom_sf"/>
</dbReference>
<dbReference type="InterPro" id="IPR050091">
    <property type="entry name" value="PKS_NRPS_Biosynth_Enz"/>
</dbReference>
<reference evidence="12 14" key="2">
    <citation type="submission" date="2020-01" db="EMBL/GenBank/DDBJ databases">
        <title>Draft genome sequence of Aspergillus udagawae IFM 46972.</title>
        <authorList>
            <person name="Takahashi H."/>
            <person name="Yaguchi T."/>
        </authorList>
    </citation>
    <scope>NUCLEOTIDE SEQUENCE [LARGE SCALE GENOMIC DNA]</scope>
    <source>
        <strain evidence="12 14">IFM 46972</strain>
    </source>
</reference>
<dbReference type="InterPro" id="IPR013094">
    <property type="entry name" value="AB_hydrolase_3"/>
</dbReference>
<dbReference type="PROSITE" id="PS00606">
    <property type="entry name" value="KS3_1"/>
    <property type="match status" value="1"/>
</dbReference>
<comment type="caution">
    <text evidence="12">The sequence shown here is derived from an EMBL/GenBank/DDBJ whole genome shotgun (WGS) entry which is preliminary data.</text>
</comment>
<dbReference type="SMART" id="SM00827">
    <property type="entry name" value="PKS_AT"/>
    <property type="match status" value="1"/>
</dbReference>
<evidence type="ECO:0000313" key="14">
    <source>
        <dbReference type="Proteomes" id="UP000465221"/>
    </source>
</evidence>
<keyword evidence="4" id="KW-0489">Methyltransferase</keyword>
<dbReference type="Pfam" id="PF21089">
    <property type="entry name" value="PKS_DH_N"/>
    <property type="match status" value="1"/>
</dbReference>
<dbReference type="InterPro" id="IPR032088">
    <property type="entry name" value="SAT"/>
</dbReference>
<dbReference type="InterPro" id="IPR020807">
    <property type="entry name" value="PKS_DH"/>
</dbReference>
<dbReference type="GO" id="GO:0004315">
    <property type="term" value="F:3-oxoacyl-[acyl-carrier-protein] synthase activity"/>
    <property type="evidence" value="ECO:0007669"/>
    <property type="project" value="InterPro"/>
</dbReference>